<evidence type="ECO:0000313" key="3">
    <source>
        <dbReference type="Proteomes" id="UP000095658"/>
    </source>
</evidence>
<keyword evidence="3" id="KW-1185">Reference proteome</keyword>
<accession>A0A1E7DU72</accession>
<organism evidence="2 3">
    <name type="scientific">Domibacillus iocasae</name>
    <dbReference type="NCBI Taxonomy" id="1714016"/>
    <lineage>
        <taxon>Bacteria</taxon>
        <taxon>Bacillati</taxon>
        <taxon>Bacillota</taxon>
        <taxon>Bacilli</taxon>
        <taxon>Bacillales</taxon>
        <taxon>Bacillaceae</taxon>
        <taxon>Domibacillus</taxon>
    </lineage>
</organism>
<dbReference type="OrthoDB" id="2855396at2"/>
<feature type="domain" description="MEDS" evidence="1">
    <location>
        <begin position="18"/>
        <end position="170"/>
    </location>
</feature>
<dbReference type="RefSeq" id="WP_069936744.1">
    <property type="nucleotide sequence ID" value="NZ_MAMP01000001.1"/>
</dbReference>
<proteinExistence type="predicted"/>
<dbReference type="AlphaFoldDB" id="A0A1E7DU72"/>
<sequence length="182" mass="20993">MGKNIIDVTKKLVEASGHIAYCFHDLDTYVTNAAAYITAGVEKGEHVLVVENNKIIPMIHKKLCPVLTDEQRPLVLMEDNFTFYFLHKTFNPVRIYDHFAKSTAPYLKDGNNSVRTWGHIEWATAQNVEAVGQYEKELNRQFPNHSITAVCAYDERQVTHKLKSVLAETHEYIMSDHDWERN</sequence>
<evidence type="ECO:0000313" key="2">
    <source>
        <dbReference type="EMBL" id="OES46579.1"/>
    </source>
</evidence>
<dbReference type="STRING" id="1714016.BA724_00535"/>
<dbReference type="InterPro" id="IPR025847">
    <property type="entry name" value="MEDS_domain"/>
</dbReference>
<protein>
    <recommendedName>
        <fullName evidence="1">MEDS domain-containing protein</fullName>
    </recommendedName>
</protein>
<name>A0A1E7DU72_9BACI</name>
<reference evidence="2 3" key="1">
    <citation type="submission" date="2016-06" db="EMBL/GenBank/DDBJ databases">
        <title>Domibacillus iocasae genome sequencing.</title>
        <authorList>
            <person name="Verma A."/>
            <person name="Pal Y."/>
            <person name="Ojha A.K."/>
            <person name="Krishnamurthi S."/>
        </authorList>
    </citation>
    <scope>NUCLEOTIDE SEQUENCE [LARGE SCALE GENOMIC DNA]</scope>
    <source>
        <strain evidence="2 3">DSM 29979</strain>
    </source>
</reference>
<comment type="caution">
    <text evidence="2">The sequence shown here is derived from an EMBL/GenBank/DDBJ whole genome shotgun (WGS) entry which is preliminary data.</text>
</comment>
<dbReference type="EMBL" id="MAMP01000001">
    <property type="protein sequence ID" value="OES46579.1"/>
    <property type="molecule type" value="Genomic_DNA"/>
</dbReference>
<dbReference type="Pfam" id="PF14417">
    <property type="entry name" value="MEDS"/>
    <property type="match status" value="1"/>
</dbReference>
<gene>
    <name evidence="2" type="ORF">BA724_00535</name>
</gene>
<evidence type="ECO:0000259" key="1">
    <source>
        <dbReference type="Pfam" id="PF14417"/>
    </source>
</evidence>
<dbReference type="Proteomes" id="UP000095658">
    <property type="component" value="Unassembled WGS sequence"/>
</dbReference>